<feature type="region of interest" description="Disordered" evidence="1">
    <location>
        <begin position="233"/>
        <end position="257"/>
    </location>
</feature>
<evidence type="ECO:0000256" key="1">
    <source>
        <dbReference type="SAM" id="MobiDB-lite"/>
    </source>
</evidence>
<comment type="caution">
    <text evidence="2">The sequence shown here is derived from an EMBL/GenBank/DDBJ whole genome shotgun (WGS) entry which is preliminary data.</text>
</comment>
<gene>
    <name evidence="2" type="ORF">BD626DRAFT_135232</name>
</gene>
<keyword evidence="3" id="KW-1185">Reference proteome</keyword>
<sequence>MNSAPNRAHLIPTMGHLPLRQKSTQRLCRHTSVFLRKSLLRHEAASSRPRCTAFYAPTSGVHANQHPCVLHCPCIRDVVGPPKLPSHIEYFPNRVPRRRPLILLYIRMSCPGLLSSSPCPLYLTLLPFLRPCLSPLISLVLCLAFETRPLFPDNEVPILLPVPALSSYTPGTQLSIPRHQSHRWNRIGIRDSRLWWHGHSCTSTPHASVVPHRHGGCSDTALYKDKAQVPTALRPGSRPHSLVHDRVRRSASLAKAA</sequence>
<proteinExistence type="predicted"/>
<protein>
    <submittedName>
        <fullName evidence="2">Uncharacterized protein</fullName>
    </submittedName>
</protein>
<dbReference type="AlphaFoldDB" id="A0A550C5P2"/>
<reference evidence="2 3" key="1">
    <citation type="journal article" date="2019" name="New Phytol.">
        <title>Comparative genomics reveals unique wood-decay strategies and fruiting body development in the Schizophyllaceae.</title>
        <authorList>
            <person name="Almasi E."/>
            <person name="Sahu N."/>
            <person name="Krizsan K."/>
            <person name="Balint B."/>
            <person name="Kovacs G.M."/>
            <person name="Kiss B."/>
            <person name="Cseklye J."/>
            <person name="Drula E."/>
            <person name="Henrissat B."/>
            <person name="Nagy I."/>
            <person name="Chovatia M."/>
            <person name="Adam C."/>
            <person name="LaButti K."/>
            <person name="Lipzen A."/>
            <person name="Riley R."/>
            <person name="Grigoriev I.V."/>
            <person name="Nagy L.G."/>
        </authorList>
    </citation>
    <scope>NUCLEOTIDE SEQUENCE [LARGE SCALE GENOMIC DNA]</scope>
    <source>
        <strain evidence="2 3">NL-1724</strain>
    </source>
</reference>
<evidence type="ECO:0000313" key="3">
    <source>
        <dbReference type="Proteomes" id="UP000320762"/>
    </source>
</evidence>
<dbReference type="EMBL" id="VDMD01000023">
    <property type="protein sequence ID" value="TRM60100.1"/>
    <property type="molecule type" value="Genomic_DNA"/>
</dbReference>
<evidence type="ECO:0000313" key="2">
    <source>
        <dbReference type="EMBL" id="TRM60100.1"/>
    </source>
</evidence>
<accession>A0A550C5P2</accession>
<name>A0A550C5P2_9AGAR</name>
<dbReference type="Proteomes" id="UP000320762">
    <property type="component" value="Unassembled WGS sequence"/>
</dbReference>
<organism evidence="2 3">
    <name type="scientific">Schizophyllum amplum</name>
    <dbReference type="NCBI Taxonomy" id="97359"/>
    <lineage>
        <taxon>Eukaryota</taxon>
        <taxon>Fungi</taxon>
        <taxon>Dikarya</taxon>
        <taxon>Basidiomycota</taxon>
        <taxon>Agaricomycotina</taxon>
        <taxon>Agaricomycetes</taxon>
        <taxon>Agaricomycetidae</taxon>
        <taxon>Agaricales</taxon>
        <taxon>Schizophyllaceae</taxon>
        <taxon>Schizophyllum</taxon>
    </lineage>
</organism>